<protein>
    <submittedName>
        <fullName evidence="1">Uncharacterized protein</fullName>
    </submittedName>
</protein>
<dbReference type="AlphaFoldDB" id="A0A5N5P4X7"/>
<evidence type="ECO:0000313" key="1">
    <source>
        <dbReference type="EMBL" id="KAB5573846.1"/>
    </source>
</evidence>
<dbReference type="Proteomes" id="UP000326939">
    <property type="component" value="Chromosome 1"/>
</dbReference>
<proteinExistence type="predicted"/>
<comment type="caution">
    <text evidence="1">The sequence shown here is derived from an EMBL/GenBank/DDBJ whole genome shotgun (WGS) entry which is preliminary data.</text>
</comment>
<organism evidence="1 2">
    <name type="scientific">Salix brachista</name>
    <dbReference type="NCBI Taxonomy" id="2182728"/>
    <lineage>
        <taxon>Eukaryota</taxon>
        <taxon>Viridiplantae</taxon>
        <taxon>Streptophyta</taxon>
        <taxon>Embryophyta</taxon>
        <taxon>Tracheophyta</taxon>
        <taxon>Spermatophyta</taxon>
        <taxon>Magnoliopsida</taxon>
        <taxon>eudicotyledons</taxon>
        <taxon>Gunneridae</taxon>
        <taxon>Pentapetalae</taxon>
        <taxon>rosids</taxon>
        <taxon>fabids</taxon>
        <taxon>Malpighiales</taxon>
        <taxon>Salicaceae</taxon>
        <taxon>Saliceae</taxon>
        <taxon>Salix</taxon>
    </lineage>
</organism>
<evidence type="ECO:0000313" key="2">
    <source>
        <dbReference type="Proteomes" id="UP000326939"/>
    </source>
</evidence>
<keyword evidence="2" id="KW-1185">Reference proteome</keyword>
<sequence length="97" mass="11223">MPYGSLYLQSIFLPVRENDDPDGEFYCAGCEKQTGYTLLVTAECLFAARIKFVTTEVGHAKIEPFREERNWKLEELAWNIEVEEELTWNIGVEAETE</sequence>
<reference evidence="2" key="1">
    <citation type="journal article" date="2019" name="Gigascience">
        <title>De novo genome assembly of the endangered Acer yangbiense, a plant species with extremely small populations endemic to Yunnan Province, China.</title>
        <authorList>
            <person name="Yang J."/>
            <person name="Wariss H.M."/>
            <person name="Tao L."/>
            <person name="Zhang R."/>
            <person name="Yun Q."/>
            <person name="Hollingsworth P."/>
            <person name="Dao Z."/>
            <person name="Luo G."/>
            <person name="Guo H."/>
            <person name="Ma Y."/>
            <person name="Sun W."/>
        </authorList>
    </citation>
    <scope>NUCLEOTIDE SEQUENCE [LARGE SCALE GENOMIC DNA]</scope>
    <source>
        <strain evidence="2">cv. br00</strain>
    </source>
</reference>
<dbReference type="EMBL" id="VDCV01000001">
    <property type="protein sequence ID" value="KAB5573846.1"/>
    <property type="molecule type" value="Genomic_DNA"/>
</dbReference>
<gene>
    <name evidence="1" type="ORF">DKX38_001040</name>
</gene>
<accession>A0A5N5P4X7</accession>
<name>A0A5N5P4X7_9ROSI</name>